<accession>A0ABW8TRI3</accession>
<name>A0ABW8TRI3_9CLOT</name>
<dbReference type="Proteomes" id="UP001623661">
    <property type="component" value="Unassembled WGS sequence"/>
</dbReference>
<keyword evidence="2" id="KW-0813">Transport</keyword>
<dbReference type="RefSeq" id="WP_406763739.1">
    <property type="nucleotide sequence ID" value="NZ_JBJHZY010000001.1"/>
</dbReference>
<evidence type="ECO:0000256" key="3">
    <source>
        <dbReference type="ARBA" id="ARBA00022729"/>
    </source>
</evidence>
<evidence type="ECO:0000256" key="2">
    <source>
        <dbReference type="ARBA" id="ARBA00022448"/>
    </source>
</evidence>
<evidence type="ECO:0000313" key="4">
    <source>
        <dbReference type="EMBL" id="MFL0267131.1"/>
    </source>
</evidence>
<reference evidence="4 5" key="1">
    <citation type="submission" date="2024-11" db="EMBL/GenBank/DDBJ databases">
        <authorList>
            <person name="Heng Y.C."/>
            <person name="Lim A.C.H."/>
            <person name="Lee J.K.Y."/>
            <person name="Kittelmann S."/>
        </authorList>
    </citation>
    <scope>NUCLEOTIDE SEQUENCE [LARGE SCALE GENOMIC DNA]</scope>
    <source>
        <strain evidence="4 5">WILCCON 0202</strain>
    </source>
</reference>
<dbReference type="EMBL" id="JBJHZY010000001">
    <property type="protein sequence ID" value="MFL0267131.1"/>
    <property type="molecule type" value="Genomic_DNA"/>
</dbReference>
<dbReference type="PANTHER" id="PTHR30061:SF50">
    <property type="entry name" value="MALTOSE_MALTODEXTRIN-BINDING PERIPLASMIC PROTEIN"/>
    <property type="match status" value="1"/>
</dbReference>
<keyword evidence="3" id="KW-0732">Signal</keyword>
<keyword evidence="5" id="KW-1185">Reference proteome</keyword>
<dbReference type="Pfam" id="PF01547">
    <property type="entry name" value="SBP_bac_1"/>
    <property type="match status" value="1"/>
</dbReference>
<dbReference type="PROSITE" id="PS51257">
    <property type="entry name" value="PROKAR_LIPOPROTEIN"/>
    <property type="match status" value="1"/>
</dbReference>
<dbReference type="SUPFAM" id="SSF53850">
    <property type="entry name" value="Periplasmic binding protein-like II"/>
    <property type="match status" value="1"/>
</dbReference>
<dbReference type="PANTHER" id="PTHR30061">
    <property type="entry name" value="MALTOSE-BINDING PERIPLASMIC PROTEIN"/>
    <property type="match status" value="1"/>
</dbReference>
<evidence type="ECO:0000313" key="5">
    <source>
        <dbReference type="Proteomes" id="UP001623661"/>
    </source>
</evidence>
<comment type="caution">
    <text evidence="4">The sequence shown here is derived from an EMBL/GenBank/DDBJ whole genome shotgun (WGS) entry which is preliminary data.</text>
</comment>
<gene>
    <name evidence="4" type="ORF">ACJDUH_03365</name>
</gene>
<proteinExistence type="inferred from homology"/>
<comment type="similarity">
    <text evidence="1">Belongs to the bacterial solute-binding protein 1 family.</text>
</comment>
<protein>
    <submittedName>
        <fullName evidence="4">ABC transporter substrate-binding protein</fullName>
    </submittedName>
</protein>
<dbReference type="Gene3D" id="3.40.190.10">
    <property type="entry name" value="Periplasmic binding protein-like II"/>
    <property type="match status" value="1"/>
</dbReference>
<sequence length="421" mass="46804">MNFRKLTALVLSFSMVVISGCTNLKNEDKKPVDNIQGKITVWTDKQNINEINLSIGGFKKLHDKAVIQIVEVSDSDLNKKLSDSINLHSGMPDIIVVKDENVQLFLKNFSAALEDTSDDIKKDNYLKYKIDNLTRDSKLLGIPLDSKPGVLIYRKDLFLSAGINSEYIKTWQDFITAGKNIISKEKVPILLLPLEDEETYRVYLNQLGGSYFNKTGKAVVNSDTAIRTFNILKNLYADGGIGNTESFATALELFSKGKAASAVVSIEDINKLTSNPELKNKLGIMNLPAFEEGGNVAVTTGGTNLCILNSSSNKSLALEFSKYEAENRDNIKSLLEKGMMFPAYNNFYTENWFLKTDAALGNIKLWKLLSDEADDIYTINYTDKFNSVSSAIIPAQQSIILKGADSKSTLDDLQKRLEILK</sequence>
<evidence type="ECO:0000256" key="1">
    <source>
        <dbReference type="ARBA" id="ARBA00008520"/>
    </source>
</evidence>
<organism evidence="4 5">
    <name type="scientific">Candidatus Clostridium radicumherbarum</name>
    <dbReference type="NCBI Taxonomy" id="3381662"/>
    <lineage>
        <taxon>Bacteria</taxon>
        <taxon>Bacillati</taxon>
        <taxon>Bacillota</taxon>
        <taxon>Clostridia</taxon>
        <taxon>Eubacteriales</taxon>
        <taxon>Clostridiaceae</taxon>
        <taxon>Clostridium</taxon>
    </lineage>
</organism>
<dbReference type="InterPro" id="IPR006059">
    <property type="entry name" value="SBP"/>
</dbReference>